<comment type="caution">
    <text evidence="1">The sequence shown here is derived from an EMBL/GenBank/DDBJ whole genome shotgun (WGS) entry which is preliminary data.</text>
</comment>
<dbReference type="PANTHER" id="PTHR46060:SF1">
    <property type="entry name" value="MARINER MOS1 TRANSPOSASE-LIKE PROTEIN"/>
    <property type="match status" value="1"/>
</dbReference>
<evidence type="ECO:0000313" key="1">
    <source>
        <dbReference type="EMBL" id="KAJ4428996.1"/>
    </source>
</evidence>
<dbReference type="Gene3D" id="3.30.420.10">
    <property type="entry name" value="Ribonuclease H-like superfamily/Ribonuclease H"/>
    <property type="match status" value="1"/>
</dbReference>
<proteinExistence type="predicted"/>
<dbReference type="InterPro" id="IPR036397">
    <property type="entry name" value="RNaseH_sf"/>
</dbReference>
<keyword evidence="2" id="KW-1185">Reference proteome</keyword>
<dbReference type="EMBL" id="JAJSOF020000036">
    <property type="protein sequence ID" value="KAJ4428996.1"/>
    <property type="molecule type" value="Genomic_DNA"/>
</dbReference>
<reference evidence="1 2" key="1">
    <citation type="journal article" date="2022" name="Allergy">
        <title>Genome assembly and annotation of Periplaneta americana reveal a comprehensive cockroach allergen profile.</title>
        <authorList>
            <person name="Wang L."/>
            <person name="Xiong Q."/>
            <person name="Saelim N."/>
            <person name="Wang L."/>
            <person name="Nong W."/>
            <person name="Wan A.T."/>
            <person name="Shi M."/>
            <person name="Liu X."/>
            <person name="Cao Q."/>
            <person name="Hui J.H.L."/>
            <person name="Sookrung N."/>
            <person name="Leung T.F."/>
            <person name="Tungtrongchitr A."/>
            <person name="Tsui S.K.W."/>
        </authorList>
    </citation>
    <scope>NUCLEOTIDE SEQUENCE [LARGE SCALE GENOMIC DNA]</scope>
    <source>
        <strain evidence="1">PWHHKU_190912</strain>
    </source>
</reference>
<gene>
    <name evidence="1" type="ORF">ANN_25992</name>
</gene>
<accession>A0ABQ8S4Q8</accession>
<dbReference type="InterPro" id="IPR052709">
    <property type="entry name" value="Transposase-MT_Hybrid"/>
</dbReference>
<sequence length="186" mass="21995">MAVPVLTYGSKSWIIKERDKSKLQAAEMRFLRRVKGCTRRDLIRNEDIRKELNIYNINEKVEDYEEKWKEHLSRMDNERIPALIQQYQPKGKRDIGRSRKILKLRRALLEKHPGKKIILQSDNAWPHSDRVTVEKIRTFGWKTLPQSLYSPDLAPSDYHLFGSVKEQLQGERHETLEDIRESSAEA</sequence>
<dbReference type="Proteomes" id="UP001148838">
    <property type="component" value="Unassembled WGS sequence"/>
</dbReference>
<protein>
    <submittedName>
        <fullName evidence="1">Uncharacterized protein</fullName>
    </submittedName>
</protein>
<dbReference type="PANTHER" id="PTHR46060">
    <property type="entry name" value="MARINER MOS1 TRANSPOSASE-LIKE PROTEIN"/>
    <property type="match status" value="1"/>
</dbReference>
<organism evidence="1 2">
    <name type="scientific">Periplaneta americana</name>
    <name type="common">American cockroach</name>
    <name type="synonym">Blatta americana</name>
    <dbReference type="NCBI Taxonomy" id="6978"/>
    <lineage>
        <taxon>Eukaryota</taxon>
        <taxon>Metazoa</taxon>
        <taxon>Ecdysozoa</taxon>
        <taxon>Arthropoda</taxon>
        <taxon>Hexapoda</taxon>
        <taxon>Insecta</taxon>
        <taxon>Pterygota</taxon>
        <taxon>Neoptera</taxon>
        <taxon>Polyneoptera</taxon>
        <taxon>Dictyoptera</taxon>
        <taxon>Blattodea</taxon>
        <taxon>Blattoidea</taxon>
        <taxon>Blattidae</taxon>
        <taxon>Blattinae</taxon>
        <taxon>Periplaneta</taxon>
    </lineage>
</organism>
<name>A0ABQ8S4Q8_PERAM</name>
<evidence type="ECO:0000313" key="2">
    <source>
        <dbReference type="Proteomes" id="UP001148838"/>
    </source>
</evidence>